<feature type="transmembrane region" description="Helical" evidence="6">
    <location>
        <begin position="77"/>
        <end position="96"/>
    </location>
</feature>
<dbReference type="AlphaFoldDB" id="A0A0R1ZJ88"/>
<organism evidence="8 9">
    <name type="scientific">Lacticaseibacillus sharpeae JCM 1186 = DSM 20505</name>
    <dbReference type="NCBI Taxonomy" id="1291052"/>
    <lineage>
        <taxon>Bacteria</taxon>
        <taxon>Bacillati</taxon>
        <taxon>Bacillota</taxon>
        <taxon>Bacilli</taxon>
        <taxon>Lactobacillales</taxon>
        <taxon>Lactobacillaceae</taxon>
        <taxon>Lacticaseibacillus</taxon>
    </lineage>
</organism>
<feature type="transmembrane region" description="Helical" evidence="6">
    <location>
        <begin position="218"/>
        <end position="238"/>
    </location>
</feature>
<dbReference type="EMBL" id="AYYO01000040">
    <property type="protein sequence ID" value="KRM54941.1"/>
    <property type="molecule type" value="Genomic_DNA"/>
</dbReference>
<dbReference type="OrthoDB" id="9787026at2"/>
<dbReference type="STRING" id="1291052.FC18_GL001843"/>
<gene>
    <name evidence="8" type="ORF">FC18_GL001843</name>
</gene>
<feature type="transmembrane region" description="Helical" evidence="6">
    <location>
        <begin position="281"/>
        <end position="300"/>
    </location>
</feature>
<evidence type="ECO:0000313" key="8">
    <source>
        <dbReference type="EMBL" id="KRM54941.1"/>
    </source>
</evidence>
<dbReference type="CDD" id="cd17316">
    <property type="entry name" value="MFS_SV2_like"/>
    <property type="match status" value="1"/>
</dbReference>
<proteinExistence type="predicted"/>
<evidence type="ECO:0000256" key="6">
    <source>
        <dbReference type="SAM" id="Phobius"/>
    </source>
</evidence>
<dbReference type="SUPFAM" id="SSF103473">
    <property type="entry name" value="MFS general substrate transporter"/>
    <property type="match status" value="1"/>
</dbReference>
<evidence type="ECO:0000256" key="4">
    <source>
        <dbReference type="ARBA" id="ARBA00022989"/>
    </source>
</evidence>
<feature type="domain" description="Major facilitator superfamily (MFS) profile" evidence="7">
    <location>
        <begin position="11"/>
        <end position="395"/>
    </location>
</feature>
<keyword evidence="5 6" id="KW-0472">Membrane</keyword>
<dbReference type="InterPro" id="IPR011701">
    <property type="entry name" value="MFS"/>
</dbReference>
<feature type="transmembrane region" description="Helical" evidence="6">
    <location>
        <begin position="136"/>
        <end position="157"/>
    </location>
</feature>
<dbReference type="GO" id="GO:0005886">
    <property type="term" value="C:plasma membrane"/>
    <property type="evidence" value="ECO:0007669"/>
    <property type="project" value="UniProtKB-SubCell"/>
</dbReference>
<dbReference type="RefSeq" id="WP_054680297.1">
    <property type="nucleotide sequence ID" value="NZ_AYYO01000040.1"/>
</dbReference>
<dbReference type="GO" id="GO:0022857">
    <property type="term" value="F:transmembrane transporter activity"/>
    <property type="evidence" value="ECO:0007669"/>
    <property type="project" value="InterPro"/>
</dbReference>
<comment type="caution">
    <text evidence="8">The sequence shown here is derived from an EMBL/GenBank/DDBJ whole genome shotgun (WGS) entry which is preliminary data.</text>
</comment>
<keyword evidence="4 6" id="KW-1133">Transmembrane helix</keyword>
<evidence type="ECO:0000256" key="2">
    <source>
        <dbReference type="ARBA" id="ARBA00022448"/>
    </source>
</evidence>
<feature type="transmembrane region" description="Helical" evidence="6">
    <location>
        <begin position="306"/>
        <end position="327"/>
    </location>
</feature>
<feature type="transmembrane region" description="Helical" evidence="6">
    <location>
        <begin position="12"/>
        <end position="34"/>
    </location>
</feature>
<feature type="transmembrane region" description="Helical" evidence="6">
    <location>
        <begin position="371"/>
        <end position="392"/>
    </location>
</feature>
<dbReference type="PROSITE" id="PS50850">
    <property type="entry name" value="MFS"/>
    <property type="match status" value="1"/>
</dbReference>
<dbReference type="InterPro" id="IPR020846">
    <property type="entry name" value="MFS_dom"/>
</dbReference>
<keyword evidence="9" id="KW-1185">Reference proteome</keyword>
<evidence type="ECO:0000256" key="5">
    <source>
        <dbReference type="ARBA" id="ARBA00023136"/>
    </source>
</evidence>
<keyword evidence="3 6" id="KW-0812">Transmembrane</keyword>
<dbReference type="PROSITE" id="PS00217">
    <property type="entry name" value="SUGAR_TRANSPORT_2"/>
    <property type="match status" value="1"/>
</dbReference>
<feature type="transmembrane region" description="Helical" evidence="6">
    <location>
        <begin position="339"/>
        <end position="359"/>
    </location>
</feature>
<keyword evidence="2" id="KW-0813">Transport</keyword>
<dbReference type="PANTHER" id="PTHR23511:SF34">
    <property type="entry name" value="SYNAPTIC VESICLE GLYCOPROTEIN 2"/>
    <property type="match status" value="1"/>
</dbReference>
<accession>A0A0R1ZJ88</accession>
<evidence type="ECO:0000256" key="1">
    <source>
        <dbReference type="ARBA" id="ARBA00004651"/>
    </source>
</evidence>
<dbReference type="Gene3D" id="1.20.1250.20">
    <property type="entry name" value="MFS general substrate transporter like domains"/>
    <property type="match status" value="1"/>
</dbReference>
<protein>
    <submittedName>
        <fullName evidence="8">Permease of the major facilitator superfamily protein</fullName>
    </submittedName>
</protein>
<feature type="transmembrane region" description="Helical" evidence="6">
    <location>
        <begin position="102"/>
        <end position="124"/>
    </location>
</feature>
<dbReference type="Pfam" id="PF07690">
    <property type="entry name" value="MFS_1"/>
    <property type="match status" value="1"/>
</dbReference>
<dbReference type="InterPro" id="IPR036259">
    <property type="entry name" value="MFS_trans_sf"/>
</dbReference>
<comment type="subcellular location">
    <subcellularLocation>
        <location evidence="1">Cell membrane</location>
        <topology evidence="1">Multi-pass membrane protein</topology>
    </subcellularLocation>
</comment>
<name>A0A0R1ZJ88_9LACO</name>
<dbReference type="Proteomes" id="UP000051679">
    <property type="component" value="Unassembled WGS sequence"/>
</dbReference>
<dbReference type="PATRIC" id="fig|1291052.5.peg.1903"/>
<feature type="transmembrane region" description="Helical" evidence="6">
    <location>
        <begin position="40"/>
        <end position="65"/>
    </location>
</feature>
<dbReference type="InterPro" id="IPR005829">
    <property type="entry name" value="Sugar_transporter_CS"/>
</dbReference>
<dbReference type="PANTHER" id="PTHR23511">
    <property type="entry name" value="SYNAPTIC VESICLE GLYCOPROTEIN 2"/>
    <property type="match status" value="1"/>
</dbReference>
<reference evidence="8 9" key="1">
    <citation type="journal article" date="2015" name="Genome Announc.">
        <title>Expanding the biotechnology potential of lactobacilli through comparative genomics of 213 strains and associated genera.</title>
        <authorList>
            <person name="Sun Z."/>
            <person name="Harris H.M."/>
            <person name="McCann A."/>
            <person name="Guo C."/>
            <person name="Argimon S."/>
            <person name="Zhang W."/>
            <person name="Yang X."/>
            <person name="Jeffery I.B."/>
            <person name="Cooney J.C."/>
            <person name="Kagawa T.F."/>
            <person name="Liu W."/>
            <person name="Song Y."/>
            <person name="Salvetti E."/>
            <person name="Wrobel A."/>
            <person name="Rasinkangas P."/>
            <person name="Parkhill J."/>
            <person name="Rea M.C."/>
            <person name="O'Sullivan O."/>
            <person name="Ritari J."/>
            <person name="Douillard F.P."/>
            <person name="Paul Ross R."/>
            <person name="Yang R."/>
            <person name="Briner A.E."/>
            <person name="Felis G.E."/>
            <person name="de Vos W.M."/>
            <person name="Barrangou R."/>
            <person name="Klaenhammer T.R."/>
            <person name="Caufield P.W."/>
            <person name="Cui Y."/>
            <person name="Zhang H."/>
            <person name="O'Toole P.W."/>
        </authorList>
    </citation>
    <scope>NUCLEOTIDE SEQUENCE [LARGE SCALE GENOMIC DNA]</scope>
    <source>
        <strain evidence="8 9">DSM 20505</strain>
    </source>
</reference>
<sequence>MESSLRRQSGLITGVGIAWLFDAMDVGLLSFIIAQIEGEWHLSAGAVGMIGSVSSLGMAIGAVLFGALADRIGRKSVLLITLLIFSLGSFASAFATGYAMFIALRLIIGAGLGGELPVASTLVSESVPVQHRGRSVVLLESFWAAGWLVSALVAYFIMPQWGWRIALVLTGATALYGLYFREGLQESPVFAAEGAKQKKPFFKALAEMWNAKHWRSTAMLWVVWFMVVFSYYGMFLWLPSVMVLKGFTLIHSFGYVLIMTIAQLPGYFTAAWIIEKIGRKLTLSIFLIGTAITAFGFGMANGVVALVVWGALLSFFDLGAWGALYAYSPEQYPADVRSTGSGMAAGIGRIGGIVGPLLVGNLIAGGVGFPVIFGIFAISLLVAVAAIATWGVETQGKQLD</sequence>
<evidence type="ECO:0000256" key="3">
    <source>
        <dbReference type="ARBA" id="ARBA00022692"/>
    </source>
</evidence>
<evidence type="ECO:0000259" key="7">
    <source>
        <dbReference type="PROSITE" id="PS50850"/>
    </source>
</evidence>
<evidence type="ECO:0000313" key="9">
    <source>
        <dbReference type="Proteomes" id="UP000051679"/>
    </source>
</evidence>
<feature type="transmembrane region" description="Helical" evidence="6">
    <location>
        <begin position="250"/>
        <end position="274"/>
    </location>
</feature>
<feature type="transmembrane region" description="Helical" evidence="6">
    <location>
        <begin position="163"/>
        <end position="180"/>
    </location>
</feature>